<gene>
    <name evidence="10" type="ORF">A7979_09325</name>
</gene>
<dbReference type="PANTHER" id="PTHR23517">
    <property type="entry name" value="RESISTANCE PROTEIN MDTM, PUTATIVE-RELATED-RELATED"/>
    <property type="match status" value="1"/>
</dbReference>
<keyword evidence="5 8" id="KW-1133">Transmembrane helix</keyword>
<protein>
    <recommendedName>
        <fullName evidence="9">Major facilitator superfamily (MFS) profile domain-containing protein</fullName>
    </recommendedName>
</protein>
<evidence type="ECO:0000259" key="9">
    <source>
        <dbReference type="PROSITE" id="PS50850"/>
    </source>
</evidence>
<name>A0A1Y1RS20_9MICC</name>
<keyword evidence="2" id="KW-0813">Transport</keyword>
<dbReference type="EMBL" id="LXWF01000003">
    <property type="protein sequence ID" value="ORC24471.1"/>
    <property type="molecule type" value="Genomic_DNA"/>
</dbReference>
<dbReference type="Pfam" id="PF07690">
    <property type="entry name" value="MFS_1"/>
    <property type="match status" value="1"/>
</dbReference>
<evidence type="ECO:0000256" key="7">
    <source>
        <dbReference type="SAM" id="MobiDB-lite"/>
    </source>
</evidence>
<dbReference type="InterPro" id="IPR011701">
    <property type="entry name" value="MFS"/>
</dbReference>
<evidence type="ECO:0000256" key="8">
    <source>
        <dbReference type="SAM" id="Phobius"/>
    </source>
</evidence>
<evidence type="ECO:0000256" key="2">
    <source>
        <dbReference type="ARBA" id="ARBA00022448"/>
    </source>
</evidence>
<keyword evidence="4 8" id="KW-0812">Transmembrane</keyword>
<feature type="transmembrane region" description="Helical" evidence="8">
    <location>
        <begin position="67"/>
        <end position="86"/>
    </location>
</feature>
<dbReference type="Proteomes" id="UP000192359">
    <property type="component" value="Unassembled WGS sequence"/>
</dbReference>
<dbReference type="OrthoDB" id="4332123at2"/>
<accession>A0A1Y1RS20</accession>
<keyword evidence="11" id="KW-1185">Reference proteome</keyword>
<evidence type="ECO:0000256" key="1">
    <source>
        <dbReference type="ARBA" id="ARBA00004651"/>
    </source>
</evidence>
<feature type="transmembrane region" description="Helical" evidence="8">
    <location>
        <begin position="259"/>
        <end position="280"/>
    </location>
</feature>
<organism evidence="10 11">
    <name type="scientific">Rothia nasimurium</name>
    <dbReference type="NCBI Taxonomy" id="85336"/>
    <lineage>
        <taxon>Bacteria</taxon>
        <taxon>Bacillati</taxon>
        <taxon>Actinomycetota</taxon>
        <taxon>Actinomycetes</taxon>
        <taxon>Micrococcales</taxon>
        <taxon>Micrococcaceae</taxon>
        <taxon>Rothia</taxon>
    </lineage>
</organism>
<dbReference type="GO" id="GO:0022857">
    <property type="term" value="F:transmembrane transporter activity"/>
    <property type="evidence" value="ECO:0007669"/>
    <property type="project" value="InterPro"/>
</dbReference>
<dbReference type="AlphaFoldDB" id="A0A1Y1RS20"/>
<feature type="transmembrane region" description="Helical" evidence="8">
    <location>
        <begin position="292"/>
        <end position="317"/>
    </location>
</feature>
<feature type="transmembrane region" description="Helical" evidence="8">
    <location>
        <begin position="353"/>
        <end position="373"/>
    </location>
</feature>
<dbReference type="InterPro" id="IPR036259">
    <property type="entry name" value="MFS_trans_sf"/>
</dbReference>
<dbReference type="CDD" id="cd06174">
    <property type="entry name" value="MFS"/>
    <property type="match status" value="1"/>
</dbReference>
<feature type="transmembrane region" description="Helical" evidence="8">
    <location>
        <begin position="37"/>
        <end position="55"/>
    </location>
</feature>
<comment type="subcellular location">
    <subcellularLocation>
        <location evidence="1">Cell membrane</location>
        <topology evidence="1">Multi-pass membrane protein</topology>
    </subcellularLocation>
</comment>
<proteinExistence type="predicted"/>
<feature type="domain" description="Major facilitator superfamily (MFS) profile" evidence="9">
    <location>
        <begin position="5"/>
        <end position="451"/>
    </location>
</feature>
<dbReference type="SUPFAM" id="SSF103473">
    <property type="entry name" value="MFS general substrate transporter"/>
    <property type="match status" value="1"/>
</dbReference>
<evidence type="ECO:0000313" key="11">
    <source>
        <dbReference type="Proteomes" id="UP000192359"/>
    </source>
</evidence>
<evidence type="ECO:0000256" key="4">
    <source>
        <dbReference type="ARBA" id="ARBA00022692"/>
    </source>
</evidence>
<dbReference type="RefSeq" id="WP_083090668.1">
    <property type="nucleotide sequence ID" value="NZ_LXWF01000003.1"/>
</dbReference>
<dbReference type="InterPro" id="IPR020846">
    <property type="entry name" value="MFS_dom"/>
</dbReference>
<keyword evidence="3" id="KW-1003">Cell membrane</keyword>
<keyword evidence="6 8" id="KW-0472">Membrane</keyword>
<dbReference type="InterPro" id="IPR050171">
    <property type="entry name" value="MFS_Transporters"/>
</dbReference>
<dbReference type="PROSITE" id="PS50850">
    <property type="entry name" value="MFS"/>
    <property type="match status" value="1"/>
</dbReference>
<feature type="transmembrane region" description="Helical" evidence="8">
    <location>
        <begin position="92"/>
        <end position="114"/>
    </location>
</feature>
<feature type="transmembrane region" description="Helical" evidence="8">
    <location>
        <begin position="385"/>
        <end position="409"/>
    </location>
</feature>
<feature type="transmembrane region" description="Helical" evidence="8">
    <location>
        <begin position="429"/>
        <end position="447"/>
    </location>
</feature>
<feature type="transmembrane region" description="Helical" evidence="8">
    <location>
        <begin position="324"/>
        <end position="347"/>
    </location>
</feature>
<feature type="transmembrane region" description="Helical" evidence="8">
    <location>
        <begin position="161"/>
        <end position="179"/>
    </location>
</feature>
<evidence type="ECO:0000256" key="6">
    <source>
        <dbReference type="ARBA" id="ARBA00023136"/>
    </source>
</evidence>
<evidence type="ECO:0000256" key="5">
    <source>
        <dbReference type="ARBA" id="ARBA00022989"/>
    </source>
</evidence>
<feature type="compositionally biased region" description="Polar residues" evidence="7">
    <location>
        <begin position="201"/>
        <end position="213"/>
    </location>
</feature>
<reference evidence="10 11" key="1">
    <citation type="submission" date="2016-05" db="EMBL/GenBank/DDBJ databases">
        <title>Draft genome sequence of a porcine commensal Rothia nasimurium.</title>
        <authorList>
            <person name="Gaiser R.A."/>
            <person name="Van Baarlen P."/>
            <person name="Wells J.M."/>
        </authorList>
    </citation>
    <scope>NUCLEOTIDE SEQUENCE [LARGE SCALE GENOMIC DNA]</scope>
    <source>
        <strain evidence="10 11">PT-32</strain>
    </source>
</reference>
<dbReference type="GO" id="GO:0005886">
    <property type="term" value="C:plasma membrane"/>
    <property type="evidence" value="ECO:0007669"/>
    <property type="project" value="UniProtKB-SubCell"/>
</dbReference>
<feature type="region of interest" description="Disordered" evidence="7">
    <location>
        <begin position="188"/>
        <end position="241"/>
    </location>
</feature>
<comment type="caution">
    <text evidence="10">The sequence shown here is derived from an EMBL/GenBank/DDBJ whole genome shotgun (WGS) entry which is preliminary data.</text>
</comment>
<dbReference type="Gene3D" id="1.20.1250.20">
    <property type="entry name" value="MFS general substrate transporter like domains"/>
    <property type="match status" value="2"/>
</dbReference>
<dbReference type="PANTHER" id="PTHR23517:SF2">
    <property type="entry name" value="MULTIDRUG RESISTANCE PROTEIN MDTH"/>
    <property type="match status" value="1"/>
</dbReference>
<evidence type="ECO:0000256" key="3">
    <source>
        <dbReference type="ARBA" id="ARBA00022475"/>
    </source>
</evidence>
<sequence length="458" mass="48163">MKWLVWAVAVTAYVFSIINRSSFSALGATAQTHFGVEATVISLFIMVQLVVYAGCQIPVGALLDRRGAPLVISTGLALMTAGQLLLSGSDVVSSAIVARVLVGAGDACIFVSLIRLISDWFTPKQIPVVNQISANLGQLGQLIAVTPLVLLVGMLGWQRGFLTLAGIGLVLALLAVLTLRQRPGTRTLAQGITGRHKQSGGAASSPQATSTEARTNHPYPVTDSLPILPHPTPSQPGKDSRPGLVAAIKQVLAYPGVRLAFWVHYATASMIFSIMLLWGMPFLTGGLGYSTAQASGVLSTVVAAIVVAGFFTGSLLARFATYRVHIAAGSALLNLVLWSTIFLWPGIAPPPLVYAAAVTLGVNGPISMAAFEVVRAHAQPHQRGLATGVANMGGFMGALVTVLFIGLILDRLGAGTPEAYTLDAFRWAMASHIPVILVGLIMIAYLYPRAKRDLLSRS</sequence>
<evidence type="ECO:0000313" key="10">
    <source>
        <dbReference type="EMBL" id="ORC24471.1"/>
    </source>
</evidence>